<evidence type="ECO:0000313" key="3">
    <source>
        <dbReference type="Proteomes" id="UP000230768"/>
    </source>
</evidence>
<keyword evidence="1" id="KW-0472">Membrane</keyword>
<organism evidence="2 3">
    <name type="scientific">Bacillus pumilus</name>
    <name type="common">Bacillus mesentericus</name>
    <dbReference type="NCBI Taxonomy" id="1408"/>
    <lineage>
        <taxon>Bacteria</taxon>
        <taxon>Bacillati</taxon>
        <taxon>Bacillota</taxon>
        <taxon>Bacilli</taxon>
        <taxon>Bacillales</taxon>
        <taxon>Bacillaceae</taxon>
        <taxon>Bacillus</taxon>
    </lineage>
</organism>
<evidence type="ECO:0000256" key="1">
    <source>
        <dbReference type="SAM" id="Phobius"/>
    </source>
</evidence>
<dbReference type="Proteomes" id="UP000230768">
    <property type="component" value="Unassembled WGS sequence"/>
</dbReference>
<keyword evidence="1" id="KW-1133">Transmembrane helix</keyword>
<accession>A0A2G8IX96</accession>
<evidence type="ECO:0000313" key="2">
    <source>
        <dbReference type="EMBL" id="PIK28130.1"/>
    </source>
</evidence>
<protein>
    <submittedName>
        <fullName evidence="2">Uncharacterized protein</fullName>
    </submittedName>
</protein>
<dbReference type="RefSeq" id="WP_099726533.1">
    <property type="nucleotide sequence ID" value="NZ_PEKP01000005.1"/>
</dbReference>
<sequence>MSETAKTVMMKSVHYVTLIGLFILMIPAGINPVFFYIGIILFGINTGVNVIGSSLSKKNISTTLTICFALISFGFFKLFF</sequence>
<name>A0A2G8IX96_BACPU</name>
<comment type="caution">
    <text evidence="2">The sequence shown here is derived from an EMBL/GenBank/DDBJ whole genome shotgun (WGS) entry which is preliminary data.</text>
</comment>
<dbReference type="AlphaFoldDB" id="A0A2G8IX96"/>
<proteinExistence type="predicted"/>
<feature type="transmembrane region" description="Helical" evidence="1">
    <location>
        <begin position="59"/>
        <end position="79"/>
    </location>
</feature>
<keyword evidence="1" id="KW-0812">Transmembrane</keyword>
<dbReference type="EMBL" id="PEKP01000005">
    <property type="protein sequence ID" value="PIK28130.1"/>
    <property type="molecule type" value="Genomic_DNA"/>
</dbReference>
<reference evidence="2 3" key="1">
    <citation type="submission" date="2017-11" db="EMBL/GenBank/DDBJ databases">
        <title>Draft genome sequence of Bacillus pumilus 51_5il from lake Gorkoye (Russia: Novosibirsk region).</title>
        <authorList>
            <person name="Shipova A.A."/>
            <person name="Rozanov A.S."/>
            <person name="Bryanskaya A.V."/>
            <person name="Peltek S.E."/>
        </authorList>
    </citation>
    <scope>NUCLEOTIDE SEQUENCE [LARGE SCALE GENOMIC DNA]</scope>
    <source>
        <strain evidence="2 3">51_5il</strain>
    </source>
</reference>
<gene>
    <name evidence="2" type="ORF">CTV99_04820</name>
</gene>
<feature type="transmembrane region" description="Helical" evidence="1">
    <location>
        <begin position="12"/>
        <end position="28"/>
    </location>
</feature>